<keyword evidence="3" id="KW-1185">Reference proteome</keyword>
<dbReference type="InterPro" id="IPR002925">
    <property type="entry name" value="Dienelactn_hydro"/>
</dbReference>
<dbReference type="Gene3D" id="3.40.50.1820">
    <property type="entry name" value="alpha/beta hydrolase"/>
    <property type="match status" value="1"/>
</dbReference>
<dbReference type="GO" id="GO:0016787">
    <property type="term" value="F:hydrolase activity"/>
    <property type="evidence" value="ECO:0007669"/>
    <property type="project" value="InterPro"/>
</dbReference>
<sequence length="253" mass="27761">MSAASGATKPCADCLKGYRLEGGPKGKMAELDGVSYYLAEGPKGDKERAIVLASDLFGFGLPNTKLVADWFAENTGLSVFVPDLFEGDYIDTSVIQSQLDAVEEPMKEKTFFGRIAAKLSTSLKTKMGYQRLGLVGYCFGGSIAVWLAASDSPIDVSVCYHPSRLTLQDFEAIRKPFMLVCAEEDMSFDGMKPSALVALDKVRSKHSIPVQVWDDNAGTTHGFGCRPNMKRADVRESYEKSNARTKAWFEEHL</sequence>
<accession>A0AAV5GIG2</accession>
<dbReference type="Pfam" id="PF01738">
    <property type="entry name" value="DLH"/>
    <property type="match status" value="1"/>
</dbReference>
<dbReference type="Proteomes" id="UP001342314">
    <property type="component" value="Unassembled WGS sequence"/>
</dbReference>
<reference evidence="2 3" key="1">
    <citation type="submission" date="2021-12" db="EMBL/GenBank/DDBJ databases">
        <title>High titer production of polyol ester of fatty acids by Rhodotorula paludigena BS15 towards product separation-free biomass refinery.</title>
        <authorList>
            <person name="Mano J."/>
            <person name="Ono H."/>
            <person name="Tanaka T."/>
            <person name="Naito K."/>
            <person name="Sushida H."/>
            <person name="Ike M."/>
            <person name="Tokuyasu K."/>
            <person name="Kitaoka M."/>
        </authorList>
    </citation>
    <scope>NUCLEOTIDE SEQUENCE [LARGE SCALE GENOMIC DNA]</scope>
    <source>
        <strain evidence="2 3">BS15</strain>
    </source>
</reference>
<evidence type="ECO:0000313" key="3">
    <source>
        <dbReference type="Proteomes" id="UP001342314"/>
    </source>
</evidence>
<name>A0AAV5GIG2_9BASI</name>
<dbReference type="SUPFAM" id="SSF53474">
    <property type="entry name" value="alpha/beta-Hydrolases"/>
    <property type="match status" value="1"/>
</dbReference>
<organism evidence="2 3">
    <name type="scientific">Rhodotorula paludigena</name>
    <dbReference type="NCBI Taxonomy" id="86838"/>
    <lineage>
        <taxon>Eukaryota</taxon>
        <taxon>Fungi</taxon>
        <taxon>Dikarya</taxon>
        <taxon>Basidiomycota</taxon>
        <taxon>Pucciniomycotina</taxon>
        <taxon>Microbotryomycetes</taxon>
        <taxon>Sporidiobolales</taxon>
        <taxon>Sporidiobolaceae</taxon>
        <taxon>Rhodotorula</taxon>
    </lineage>
</organism>
<dbReference type="AlphaFoldDB" id="A0AAV5GIG2"/>
<dbReference type="InterPro" id="IPR029058">
    <property type="entry name" value="AB_hydrolase_fold"/>
</dbReference>
<dbReference type="PANTHER" id="PTHR17630">
    <property type="entry name" value="DIENELACTONE HYDROLASE"/>
    <property type="match status" value="1"/>
</dbReference>
<dbReference type="EMBL" id="BQKY01000011">
    <property type="protein sequence ID" value="GJN92376.1"/>
    <property type="molecule type" value="Genomic_DNA"/>
</dbReference>
<comment type="caution">
    <text evidence="2">The sequence shown here is derived from an EMBL/GenBank/DDBJ whole genome shotgun (WGS) entry which is preliminary data.</text>
</comment>
<dbReference type="PANTHER" id="PTHR17630:SF44">
    <property type="entry name" value="PROTEIN AIM2"/>
    <property type="match status" value="1"/>
</dbReference>
<evidence type="ECO:0000313" key="2">
    <source>
        <dbReference type="EMBL" id="GJN92376.1"/>
    </source>
</evidence>
<proteinExistence type="predicted"/>
<feature type="domain" description="Dienelactone hydrolase" evidence="1">
    <location>
        <begin position="40"/>
        <end position="252"/>
    </location>
</feature>
<gene>
    <name evidence="2" type="ORF">Rhopal_005406-T1</name>
</gene>
<protein>
    <recommendedName>
        <fullName evidence="1">Dienelactone hydrolase domain-containing protein</fullName>
    </recommendedName>
</protein>
<evidence type="ECO:0000259" key="1">
    <source>
        <dbReference type="Pfam" id="PF01738"/>
    </source>
</evidence>